<sequence length="243" mass="27068">MNELNPLLIIPAYNEEESLSSVILELREFQPELDFIIVNDGSSDNTVEVAVSMNANILDLPVNLGLSGAFEAGVKYAKQKGYDCVIQFDADGQHMASSIPSMILEAQKGADIVIGSRFLKTKKNRSLRMMGSDLIALAIRLTTGVNLTDPTSGLRLYNKSAIDAYLSVPNMTPEPDTMSFYIKSNAQIKEVQVNMRERLAGDSYLTVSRSIRYMLRMTISILILQFFRKKLDLTKMNRMAVGK</sequence>
<comment type="caution">
    <text evidence="2">The sequence shown here is derived from an EMBL/GenBank/DDBJ whole genome shotgun (WGS) entry which is preliminary data.</text>
</comment>
<evidence type="ECO:0000313" key="3">
    <source>
        <dbReference type="Proteomes" id="UP000290567"/>
    </source>
</evidence>
<dbReference type="GO" id="GO:0016740">
    <property type="term" value="F:transferase activity"/>
    <property type="evidence" value="ECO:0007669"/>
    <property type="project" value="UniProtKB-KW"/>
</dbReference>
<dbReference type="CDD" id="cd04179">
    <property type="entry name" value="DPM_DPG-synthase_like"/>
    <property type="match status" value="1"/>
</dbReference>
<dbReference type="EMBL" id="BJCC01000014">
    <property type="protein sequence ID" value="GCF93920.1"/>
    <property type="molecule type" value="Genomic_DNA"/>
</dbReference>
<dbReference type="RefSeq" id="WP_227873777.1">
    <property type="nucleotide sequence ID" value="NZ_BJCC01000014.1"/>
</dbReference>
<gene>
    <name evidence="2" type="ORF">NRIC_18110</name>
</gene>
<name>A0A4P5P7V6_9ENTE</name>
<protein>
    <submittedName>
        <fullName evidence="2">Putative glycosyl transferase</fullName>
    </submittedName>
</protein>
<proteinExistence type="predicted"/>
<dbReference type="Proteomes" id="UP000290567">
    <property type="component" value="Unassembled WGS sequence"/>
</dbReference>
<feature type="domain" description="Glycosyltransferase 2-like" evidence="1">
    <location>
        <begin position="8"/>
        <end position="165"/>
    </location>
</feature>
<dbReference type="InterPro" id="IPR029044">
    <property type="entry name" value="Nucleotide-diphossugar_trans"/>
</dbReference>
<dbReference type="InterPro" id="IPR001173">
    <property type="entry name" value="Glyco_trans_2-like"/>
</dbReference>
<accession>A0A4P5P7V6</accession>
<organism evidence="2 3">
    <name type="scientific">Enterococcus florum</name>
    <dbReference type="NCBI Taxonomy" id="2480627"/>
    <lineage>
        <taxon>Bacteria</taxon>
        <taxon>Bacillati</taxon>
        <taxon>Bacillota</taxon>
        <taxon>Bacilli</taxon>
        <taxon>Lactobacillales</taxon>
        <taxon>Enterococcaceae</taxon>
        <taxon>Enterococcus</taxon>
    </lineage>
</organism>
<dbReference type="InterPro" id="IPR050256">
    <property type="entry name" value="Glycosyltransferase_2"/>
</dbReference>
<keyword evidence="3" id="KW-1185">Reference proteome</keyword>
<keyword evidence="2" id="KW-0808">Transferase</keyword>
<evidence type="ECO:0000313" key="2">
    <source>
        <dbReference type="EMBL" id="GCF93920.1"/>
    </source>
</evidence>
<dbReference type="Gene3D" id="3.90.550.10">
    <property type="entry name" value="Spore Coat Polysaccharide Biosynthesis Protein SpsA, Chain A"/>
    <property type="match status" value="1"/>
</dbReference>
<dbReference type="Pfam" id="PF00535">
    <property type="entry name" value="Glycos_transf_2"/>
    <property type="match status" value="1"/>
</dbReference>
<dbReference type="AlphaFoldDB" id="A0A4P5P7V6"/>
<dbReference type="PANTHER" id="PTHR48090">
    <property type="entry name" value="UNDECAPRENYL-PHOSPHATE 4-DEOXY-4-FORMAMIDO-L-ARABINOSE TRANSFERASE-RELATED"/>
    <property type="match status" value="1"/>
</dbReference>
<evidence type="ECO:0000259" key="1">
    <source>
        <dbReference type="Pfam" id="PF00535"/>
    </source>
</evidence>
<dbReference type="SUPFAM" id="SSF53448">
    <property type="entry name" value="Nucleotide-diphospho-sugar transferases"/>
    <property type="match status" value="1"/>
</dbReference>
<reference evidence="3" key="1">
    <citation type="submission" date="2019-02" db="EMBL/GenBank/DDBJ databases">
        <title>Draft genome sequence of Enterococcus sp. Gos25-1.</title>
        <authorList>
            <person name="Tanaka N."/>
            <person name="Shiwa Y."/>
            <person name="Fujita N."/>
        </authorList>
    </citation>
    <scope>NUCLEOTIDE SEQUENCE [LARGE SCALE GENOMIC DNA]</scope>
    <source>
        <strain evidence="3">Gos25-1</strain>
    </source>
</reference>